<dbReference type="AlphaFoldDB" id="A0A7S9QDC7"/>
<dbReference type="KEGG" id="poz:I0K15_00265"/>
<dbReference type="RefSeq" id="WP_196103456.1">
    <property type="nucleotide sequence ID" value="NZ_CP064942.1"/>
</dbReference>
<protein>
    <submittedName>
        <fullName evidence="2">Uncharacterized protein</fullName>
    </submittedName>
</protein>
<keyword evidence="3" id="KW-1185">Reference proteome</keyword>
<evidence type="ECO:0000313" key="2">
    <source>
        <dbReference type="EMBL" id="QPH54247.1"/>
    </source>
</evidence>
<feature type="compositionally biased region" description="Low complexity" evidence="1">
    <location>
        <begin position="60"/>
        <end position="76"/>
    </location>
</feature>
<reference evidence="2 3" key="1">
    <citation type="submission" date="2020-11" db="EMBL/GenBank/DDBJ databases">
        <title>Description of Pontivivens ytuae sp. nov. isolated from deep sea sediment of Mariana Trench.</title>
        <authorList>
            <person name="Wang Z."/>
            <person name="Sun Q.-L."/>
            <person name="Xu X.-D."/>
            <person name="Tang Y.-Z."/>
            <person name="Zhang J."/>
        </authorList>
    </citation>
    <scope>NUCLEOTIDE SEQUENCE [LARGE SCALE GENOMIC DNA]</scope>
    <source>
        <strain evidence="2 3">MT2928</strain>
    </source>
</reference>
<name>A0A7S9QDC7_9RHOB</name>
<dbReference type="Proteomes" id="UP000594800">
    <property type="component" value="Chromosome"/>
</dbReference>
<accession>A0A7S9QDC7</accession>
<dbReference type="EMBL" id="CP064942">
    <property type="protein sequence ID" value="QPH54247.1"/>
    <property type="molecule type" value="Genomic_DNA"/>
</dbReference>
<feature type="region of interest" description="Disordered" evidence="1">
    <location>
        <begin position="35"/>
        <end position="82"/>
    </location>
</feature>
<sequence>MKQIERIANVGAKIGADQEKERAATLDAMRDTLDAVFEDEENAKRPLRRLRAQPPPPAPAASQSARPARSPSQAQSKDGYPE</sequence>
<organism evidence="2 3">
    <name type="scientific">Pontivivens ytuae</name>
    <dbReference type="NCBI Taxonomy" id="2789856"/>
    <lineage>
        <taxon>Bacteria</taxon>
        <taxon>Pseudomonadati</taxon>
        <taxon>Pseudomonadota</taxon>
        <taxon>Alphaproteobacteria</taxon>
        <taxon>Rhodobacterales</taxon>
        <taxon>Paracoccaceae</taxon>
        <taxon>Pontivivens</taxon>
    </lineage>
</organism>
<evidence type="ECO:0000256" key="1">
    <source>
        <dbReference type="SAM" id="MobiDB-lite"/>
    </source>
</evidence>
<proteinExistence type="predicted"/>
<gene>
    <name evidence="2" type="ORF">I0K15_00265</name>
</gene>
<evidence type="ECO:0000313" key="3">
    <source>
        <dbReference type="Proteomes" id="UP000594800"/>
    </source>
</evidence>